<reference evidence="4" key="5">
    <citation type="submission" date="2015-06" db="UniProtKB">
        <authorList>
            <consortium name="EnsemblFungi"/>
        </authorList>
    </citation>
    <scope>IDENTIFICATION</scope>
    <source>
        <strain evidence="4">ATCC 64411</strain>
    </source>
</reference>
<accession>A0A0C4DJV8</accession>
<gene>
    <name evidence="3" type="ORF">MAPG_00017</name>
</gene>
<protein>
    <recommendedName>
        <fullName evidence="2">2EXR domain-containing protein</fullName>
    </recommendedName>
</protein>
<feature type="region of interest" description="Disordered" evidence="1">
    <location>
        <begin position="28"/>
        <end position="103"/>
    </location>
</feature>
<proteinExistence type="predicted"/>
<evidence type="ECO:0000256" key="1">
    <source>
        <dbReference type="SAM" id="MobiDB-lite"/>
    </source>
</evidence>
<evidence type="ECO:0000313" key="4">
    <source>
        <dbReference type="EnsemblFungi" id="MAPG_00017T0"/>
    </source>
</evidence>
<reference evidence="4" key="4">
    <citation type="journal article" date="2015" name="G3 (Bethesda)">
        <title>Genome sequences of three phytopathogenic species of the Magnaporthaceae family of fungi.</title>
        <authorList>
            <person name="Okagaki L.H."/>
            <person name="Nunes C.C."/>
            <person name="Sailsbery J."/>
            <person name="Clay B."/>
            <person name="Brown D."/>
            <person name="John T."/>
            <person name="Oh Y."/>
            <person name="Young N."/>
            <person name="Fitzgerald M."/>
            <person name="Haas B.J."/>
            <person name="Zeng Q."/>
            <person name="Young S."/>
            <person name="Adiconis X."/>
            <person name="Fan L."/>
            <person name="Levin J.Z."/>
            <person name="Mitchell T.K."/>
            <person name="Okubara P.A."/>
            <person name="Farman M.L."/>
            <person name="Kohn L.M."/>
            <person name="Birren B."/>
            <person name="Ma L.-J."/>
            <person name="Dean R.A."/>
        </authorList>
    </citation>
    <scope>NUCLEOTIDE SEQUENCE</scope>
    <source>
        <strain evidence="4">ATCC 64411 / 73-15</strain>
    </source>
</reference>
<dbReference type="Proteomes" id="UP000011715">
    <property type="component" value="Unassembled WGS sequence"/>
</dbReference>
<evidence type="ECO:0000313" key="3">
    <source>
        <dbReference type="EMBL" id="KLU80921.1"/>
    </source>
</evidence>
<feature type="compositionally biased region" description="Low complexity" evidence="1">
    <location>
        <begin position="77"/>
        <end position="100"/>
    </location>
</feature>
<reference evidence="5" key="2">
    <citation type="submission" date="2010-05" db="EMBL/GenBank/DDBJ databases">
        <title>The genome sequence of Magnaporthe poae strain ATCC 64411.</title>
        <authorList>
            <person name="Ma L.-J."/>
            <person name="Dead R."/>
            <person name="Young S."/>
            <person name="Zeng Q."/>
            <person name="Koehrsen M."/>
            <person name="Alvarado L."/>
            <person name="Berlin A."/>
            <person name="Chapman S.B."/>
            <person name="Chen Z."/>
            <person name="Freedman E."/>
            <person name="Gellesch M."/>
            <person name="Goldberg J."/>
            <person name="Griggs A."/>
            <person name="Gujja S."/>
            <person name="Heilman E.R."/>
            <person name="Heiman D."/>
            <person name="Hepburn T."/>
            <person name="Howarth C."/>
            <person name="Jen D."/>
            <person name="Larson L."/>
            <person name="Mehta T."/>
            <person name="Neiman D."/>
            <person name="Pearson M."/>
            <person name="Roberts A."/>
            <person name="Saif S."/>
            <person name="Shea T."/>
            <person name="Shenoy N."/>
            <person name="Sisk P."/>
            <person name="Stolte C."/>
            <person name="Sykes S."/>
            <person name="Walk T."/>
            <person name="White J."/>
            <person name="Yandava C."/>
            <person name="Haas B."/>
            <person name="Nusbaum C."/>
            <person name="Birren B."/>
        </authorList>
    </citation>
    <scope>NUCLEOTIDE SEQUENCE [LARGE SCALE GENOMIC DNA]</scope>
    <source>
        <strain evidence="5">ATCC 64411 / 73-15</strain>
    </source>
</reference>
<evidence type="ECO:0000313" key="5">
    <source>
        <dbReference type="Proteomes" id="UP000011715"/>
    </source>
</evidence>
<dbReference type="EnsemblFungi" id="MAPG_00017T0">
    <property type="protein sequence ID" value="MAPG_00017T0"/>
    <property type="gene ID" value="MAPG_00017"/>
</dbReference>
<dbReference type="AlphaFoldDB" id="A0A0C4DJV8"/>
<dbReference type="OrthoDB" id="3540486at2759"/>
<dbReference type="eggNOG" id="ENOG502RQMP">
    <property type="taxonomic scope" value="Eukaryota"/>
</dbReference>
<organism evidence="4 5">
    <name type="scientific">Magnaporthiopsis poae (strain ATCC 64411 / 73-15)</name>
    <name type="common">Kentucky bluegrass fungus</name>
    <name type="synonym">Magnaporthe poae</name>
    <dbReference type="NCBI Taxonomy" id="644358"/>
    <lineage>
        <taxon>Eukaryota</taxon>
        <taxon>Fungi</taxon>
        <taxon>Dikarya</taxon>
        <taxon>Ascomycota</taxon>
        <taxon>Pezizomycotina</taxon>
        <taxon>Sordariomycetes</taxon>
        <taxon>Sordariomycetidae</taxon>
        <taxon>Magnaporthales</taxon>
        <taxon>Magnaporthaceae</taxon>
        <taxon>Magnaporthiopsis</taxon>
    </lineage>
</organism>
<dbReference type="Pfam" id="PF20150">
    <property type="entry name" value="2EXR"/>
    <property type="match status" value="1"/>
</dbReference>
<dbReference type="InterPro" id="IPR045518">
    <property type="entry name" value="2EXR"/>
</dbReference>
<feature type="compositionally biased region" description="Low complexity" evidence="1">
    <location>
        <begin position="56"/>
        <end position="65"/>
    </location>
</feature>
<feature type="compositionally biased region" description="Low complexity" evidence="1">
    <location>
        <begin position="37"/>
        <end position="49"/>
    </location>
</feature>
<evidence type="ECO:0000259" key="2">
    <source>
        <dbReference type="Pfam" id="PF20150"/>
    </source>
</evidence>
<reference evidence="3" key="1">
    <citation type="submission" date="2010-05" db="EMBL/GenBank/DDBJ databases">
        <title>The Genome Sequence of Magnaporthe poae strain ATCC 64411.</title>
        <authorList>
            <consortium name="The Broad Institute Genome Sequencing Platform"/>
            <consortium name="Broad Institute Genome Sequencing Center for Infectious Disease"/>
            <person name="Ma L.-J."/>
            <person name="Dead R."/>
            <person name="Young S."/>
            <person name="Zeng Q."/>
            <person name="Koehrsen M."/>
            <person name="Alvarado L."/>
            <person name="Berlin A."/>
            <person name="Chapman S.B."/>
            <person name="Chen Z."/>
            <person name="Freedman E."/>
            <person name="Gellesch M."/>
            <person name="Goldberg J."/>
            <person name="Griggs A."/>
            <person name="Gujja S."/>
            <person name="Heilman E.R."/>
            <person name="Heiman D."/>
            <person name="Hepburn T."/>
            <person name="Howarth C."/>
            <person name="Jen D."/>
            <person name="Larson L."/>
            <person name="Mehta T."/>
            <person name="Neiman D."/>
            <person name="Pearson M."/>
            <person name="Roberts A."/>
            <person name="Saif S."/>
            <person name="Shea T."/>
            <person name="Shenoy N."/>
            <person name="Sisk P."/>
            <person name="Stolte C."/>
            <person name="Sykes S."/>
            <person name="Walk T."/>
            <person name="White J."/>
            <person name="Yandava C."/>
            <person name="Haas B."/>
            <person name="Nusbaum C."/>
            <person name="Birren B."/>
        </authorList>
    </citation>
    <scope>NUCLEOTIDE SEQUENCE</scope>
    <source>
        <strain evidence="3">ATCC 64411</strain>
    </source>
</reference>
<dbReference type="EMBL" id="ADBL01000007">
    <property type="status" value="NOT_ANNOTATED_CDS"/>
    <property type="molecule type" value="Genomic_DNA"/>
</dbReference>
<name>A0A0C4DJV8_MAGP6</name>
<keyword evidence="5" id="KW-1185">Reference proteome</keyword>
<dbReference type="EMBL" id="GL876966">
    <property type="protein sequence ID" value="KLU80921.1"/>
    <property type="molecule type" value="Genomic_DNA"/>
</dbReference>
<feature type="domain" description="2EXR" evidence="2">
    <location>
        <begin position="103"/>
        <end position="146"/>
    </location>
</feature>
<sequence length="227" mass="24569">MDTAWRRAQDHPEPVVYKLEFSVFSDGFENSSDTGARPDTAATRQADATATDHRTATATAATTAGPGPGHSPGRYGPTTAPPVSSSPAVASSSPSSTAAADSFPRFLDLPPELRLRVWEELIQPRIIMVACCPASPASHPRRLAKLAQLRARQQRRRLFFFFLSNGNPYSFRRRCPGPPPRLPRVPRPGPAPLPARLRLARPAAHVPARETTTASARGAPAVYFTSR</sequence>
<reference evidence="3" key="3">
    <citation type="submission" date="2011-03" db="EMBL/GenBank/DDBJ databases">
        <title>Annotation of Magnaporthe poae ATCC 64411.</title>
        <authorList>
            <person name="Ma L.-J."/>
            <person name="Dead R."/>
            <person name="Young S.K."/>
            <person name="Zeng Q."/>
            <person name="Gargeya S."/>
            <person name="Fitzgerald M."/>
            <person name="Haas B."/>
            <person name="Abouelleil A."/>
            <person name="Alvarado L."/>
            <person name="Arachchi H.M."/>
            <person name="Berlin A."/>
            <person name="Brown A."/>
            <person name="Chapman S.B."/>
            <person name="Chen Z."/>
            <person name="Dunbar C."/>
            <person name="Freedman E."/>
            <person name="Gearin G."/>
            <person name="Gellesch M."/>
            <person name="Goldberg J."/>
            <person name="Griggs A."/>
            <person name="Gujja S."/>
            <person name="Heiman D."/>
            <person name="Howarth C."/>
            <person name="Larson L."/>
            <person name="Lui A."/>
            <person name="MacDonald P.J.P."/>
            <person name="Mehta T."/>
            <person name="Montmayeur A."/>
            <person name="Murphy C."/>
            <person name="Neiman D."/>
            <person name="Pearson M."/>
            <person name="Priest M."/>
            <person name="Roberts A."/>
            <person name="Saif S."/>
            <person name="Shea T."/>
            <person name="Shenoy N."/>
            <person name="Sisk P."/>
            <person name="Stolte C."/>
            <person name="Sykes S."/>
            <person name="Yandava C."/>
            <person name="Wortman J."/>
            <person name="Nusbaum C."/>
            <person name="Birren B."/>
        </authorList>
    </citation>
    <scope>NUCLEOTIDE SEQUENCE</scope>
    <source>
        <strain evidence="3">ATCC 64411</strain>
    </source>
</reference>
<dbReference type="VEuPathDB" id="FungiDB:MAPG_00017"/>